<comment type="caution">
    <text evidence="2">The sequence shown here is derived from an EMBL/GenBank/DDBJ whole genome shotgun (WGS) entry which is preliminary data.</text>
</comment>
<dbReference type="Proteomes" id="UP000016540">
    <property type="component" value="Unassembled WGS sequence"/>
</dbReference>
<proteinExistence type="predicted"/>
<dbReference type="OrthoDB" id="6366673at2"/>
<evidence type="ECO:0000259" key="1">
    <source>
        <dbReference type="Pfam" id="PF13511"/>
    </source>
</evidence>
<evidence type="ECO:0000313" key="3">
    <source>
        <dbReference type="Proteomes" id="UP000016540"/>
    </source>
</evidence>
<dbReference type="STRING" id="1318628.MARLIPOL_17793"/>
<dbReference type="AlphaFoldDB" id="R8AWB2"/>
<name>R8AWB2_9GAMM</name>
<protein>
    <recommendedName>
        <fullName evidence="1">DUF4124 domain-containing protein</fullName>
    </recommendedName>
</protein>
<keyword evidence="3" id="KW-1185">Reference proteome</keyword>
<dbReference type="Pfam" id="PF13511">
    <property type="entry name" value="DUF4124"/>
    <property type="match status" value="1"/>
</dbReference>
<accession>R8AWB2</accession>
<feature type="domain" description="DUF4124" evidence="1">
    <location>
        <begin position="12"/>
        <end position="60"/>
    </location>
</feature>
<dbReference type="PATRIC" id="fig|1318628.3.peg.3555"/>
<dbReference type="EMBL" id="ASAD01000026">
    <property type="protein sequence ID" value="EON90624.1"/>
    <property type="molecule type" value="Genomic_DNA"/>
</dbReference>
<reference evidence="2 3" key="1">
    <citation type="journal article" date="2013" name="Genome Announc.">
        <title>Draft Genome Sequence of the Moderately Halophilic Bacterium Marinobacter lipolyticus Strain SM19.</title>
        <authorList>
            <person name="Papke R.T."/>
            <person name="de la Haba R.R."/>
            <person name="Infante-Dominguez C."/>
            <person name="Perez D."/>
            <person name="Sanchez-Porro C."/>
            <person name="Lapierre P."/>
            <person name="Ventosa A."/>
        </authorList>
    </citation>
    <scope>NUCLEOTIDE SEQUENCE [LARGE SCALE GENOMIC DNA]</scope>
    <source>
        <strain evidence="2 3">SM19</strain>
    </source>
</reference>
<dbReference type="eggNOG" id="ENOG503160N">
    <property type="taxonomic scope" value="Bacteria"/>
</dbReference>
<dbReference type="HOGENOM" id="CLU_110739_0_1_6"/>
<dbReference type="InterPro" id="IPR025392">
    <property type="entry name" value="DUF4124"/>
</dbReference>
<dbReference type="RefSeq" id="WP_012139801.1">
    <property type="nucleotide sequence ID" value="NZ_KE007331.1"/>
</dbReference>
<gene>
    <name evidence="2" type="ORF">MARLIPOL_17793</name>
</gene>
<organism evidence="2 3">
    <name type="scientific">Marinobacter lipolyticus SM19</name>
    <dbReference type="NCBI Taxonomy" id="1318628"/>
    <lineage>
        <taxon>Bacteria</taxon>
        <taxon>Pseudomonadati</taxon>
        <taxon>Pseudomonadota</taxon>
        <taxon>Gammaproteobacteria</taxon>
        <taxon>Pseudomonadales</taxon>
        <taxon>Marinobacteraceae</taxon>
        <taxon>Marinobacter</taxon>
    </lineage>
</organism>
<evidence type="ECO:0000313" key="2">
    <source>
        <dbReference type="EMBL" id="EON90624.1"/>
    </source>
</evidence>
<sequence>MNLRLGLISGILVFIAVPTMAEVYRNVDAQGNVTYSDEPSDGAEEVKVKPVTTITLPKPADVREPDKLRKEVEKEGSVYDSVRILAPKNDEAFHSGSGDVAFRVTSAPGLRTGHRYEITLDGQPVGQTTSDTLTVRNVFRGTHNAGVHIIDEKGVQVKTGDSVRFTIHRPSVNN</sequence>